<feature type="region of interest" description="Disordered" evidence="1">
    <location>
        <begin position="46"/>
        <end position="76"/>
    </location>
</feature>
<organism evidence="2 3">
    <name type="scientific">Barrientosiimonas humi</name>
    <dbReference type="NCBI Taxonomy" id="999931"/>
    <lineage>
        <taxon>Bacteria</taxon>
        <taxon>Bacillati</taxon>
        <taxon>Actinomycetota</taxon>
        <taxon>Actinomycetes</taxon>
        <taxon>Micrococcales</taxon>
        <taxon>Dermacoccaceae</taxon>
        <taxon>Barrientosiimonas</taxon>
    </lineage>
</organism>
<name>A0A542X807_9MICO</name>
<evidence type="ECO:0000256" key="1">
    <source>
        <dbReference type="SAM" id="MobiDB-lite"/>
    </source>
</evidence>
<protein>
    <submittedName>
        <fullName evidence="2">Uncharacterized protein</fullName>
    </submittedName>
</protein>
<dbReference type="Proteomes" id="UP000318336">
    <property type="component" value="Unassembled WGS sequence"/>
</dbReference>
<feature type="region of interest" description="Disordered" evidence="1">
    <location>
        <begin position="112"/>
        <end position="147"/>
    </location>
</feature>
<evidence type="ECO:0000313" key="2">
    <source>
        <dbReference type="EMBL" id="TQL31962.1"/>
    </source>
</evidence>
<feature type="compositionally biased region" description="Basic and acidic residues" evidence="1">
    <location>
        <begin position="137"/>
        <end position="147"/>
    </location>
</feature>
<comment type="caution">
    <text evidence="2">The sequence shown here is derived from an EMBL/GenBank/DDBJ whole genome shotgun (WGS) entry which is preliminary data.</text>
</comment>
<accession>A0A542X807</accession>
<keyword evidence="3" id="KW-1185">Reference proteome</keyword>
<reference evidence="2 3" key="1">
    <citation type="submission" date="2019-06" db="EMBL/GenBank/DDBJ databases">
        <title>Sequencing the genomes of 1000 actinobacteria strains.</title>
        <authorList>
            <person name="Klenk H.-P."/>
        </authorList>
    </citation>
    <scope>NUCLEOTIDE SEQUENCE [LARGE SCALE GENOMIC DNA]</scope>
    <source>
        <strain evidence="2 3">DSM 24617</strain>
    </source>
</reference>
<evidence type="ECO:0000313" key="3">
    <source>
        <dbReference type="Proteomes" id="UP000318336"/>
    </source>
</evidence>
<gene>
    <name evidence="2" type="ORF">FB554_0077</name>
</gene>
<proteinExistence type="predicted"/>
<dbReference type="EMBL" id="VFOK01000001">
    <property type="protein sequence ID" value="TQL31962.1"/>
    <property type="molecule type" value="Genomic_DNA"/>
</dbReference>
<dbReference type="AlphaFoldDB" id="A0A542X807"/>
<sequence>MCVLTDPPGSRTVGRAGAGVWRGGRDVSLGLGPGRGEAPVGVDVLPGRPAGEDVADGADVDGAGAPDELDGGVEDGLGVGLGAGVLGAGRRTGATGGGSGGPGRLARAWLASASSTGTIRQAPSRASRRSITGTSVQERDEAMMKRR</sequence>